<feature type="domain" description="IgGFc-binding protein N-terminal" evidence="2">
    <location>
        <begin position="136"/>
        <end position="410"/>
    </location>
</feature>
<dbReference type="InterPro" id="IPR035234">
    <property type="entry name" value="IgGFc-bd_N"/>
</dbReference>
<reference evidence="3" key="1">
    <citation type="submission" date="2021-04" db="EMBL/GenBank/DDBJ databases">
        <authorList>
            <person name="Rodrigo-Torres L."/>
            <person name="Arahal R. D."/>
            <person name="Lucena T."/>
        </authorList>
    </citation>
    <scope>NUCLEOTIDE SEQUENCE</scope>
    <source>
        <strain evidence="3">AS29M-1</strain>
    </source>
</reference>
<evidence type="ECO:0000259" key="2">
    <source>
        <dbReference type="Pfam" id="PF17517"/>
    </source>
</evidence>
<dbReference type="Proteomes" id="UP000683507">
    <property type="component" value="Chromosome"/>
</dbReference>
<dbReference type="RefSeq" id="WP_258543193.1">
    <property type="nucleotide sequence ID" value="NZ_OU015584.1"/>
</dbReference>
<proteinExistence type="predicted"/>
<feature type="chain" id="PRO_5037884747" description="IgGFc-binding protein N-terminal domain-containing protein" evidence="1">
    <location>
        <begin position="24"/>
        <end position="846"/>
    </location>
</feature>
<name>A0A916JPS1_9FLAO</name>
<dbReference type="Pfam" id="PF17517">
    <property type="entry name" value="IgGFc_binding"/>
    <property type="match status" value="1"/>
</dbReference>
<evidence type="ECO:0000313" key="4">
    <source>
        <dbReference type="Proteomes" id="UP000683507"/>
    </source>
</evidence>
<keyword evidence="4" id="KW-1185">Reference proteome</keyword>
<gene>
    <name evidence="3" type="ORF">CRYO30217_02998</name>
</gene>
<dbReference type="AlphaFoldDB" id="A0A916JPS1"/>
<dbReference type="PANTHER" id="PTHR46534:SF1">
    <property type="entry name" value="IGGFC-BINDING PROTEIN N-TERMINAL DOMAIN-CONTAINING PROTEIN"/>
    <property type="match status" value="1"/>
</dbReference>
<accession>A0A916JPS1</accession>
<dbReference type="EMBL" id="OU015584">
    <property type="protein sequence ID" value="CAG5086073.1"/>
    <property type="molecule type" value="Genomic_DNA"/>
</dbReference>
<feature type="signal peptide" evidence="1">
    <location>
        <begin position="1"/>
        <end position="23"/>
    </location>
</feature>
<dbReference type="KEGG" id="ptan:CRYO30217_02998"/>
<evidence type="ECO:0000256" key="1">
    <source>
        <dbReference type="SAM" id="SignalP"/>
    </source>
</evidence>
<dbReference type="PANTHER" id="PTHR46534">
    <property type="entry name" value="IGGFC_BINDING DOMAIN-CONTAINING PROTEIN"/>
    <property type="match status" value="1"/>
</dbReference>
<evidence type="ECO:0000313" key="3">
    <source>
        <dbReference type="EMBL" id="CAG5086073.1"/>
    </source>
</evidence>
<organism evidence="3 4">
    <name type="scientific">Parvicella tangerina</name>
    <dbReference type="NCBI Taxonomy" id="2829795"/>
    <lineage>
        <taxon>Bacteria</taxon>
        <taxon>Pseudomonadati</taxon>
        <taxon>Bacteroidota</taxon>
        <taxon>Flavobacteriia</taxon>
        <taxon>Flavobacteriales</taxon>
        <taxon>Parvicellaceae</taxon>
        <taxon>Parvicella</taxon>
    </lineage>
</organism>
<keyword evidence="1" id="KW-0732">Signal</keyword>
<protein>
    <recommendedName>
        <fullName evidence="2">IgGFc-binding protein N-terminal domain-containing protein</fullName>
    </recommendedName>
</protein>
<sequence length="846" mass="88616">MKWFKFIILLIGMALVSSKNVKAQVDTVFWFAAPWVTPDHAGNIPMAFHFSTFGNPTTVRLRQPAASYDTTFTIAANTLYSKFVTHLLDSLESKPADSVVNWGFEITSDFPIVAVYDFQSANNNPETYSLKGQNGMGYEFVAPFQTLWDNKDLPNDNNGDGVITQPKQYFSVVATEDNTTIYITPKCDVEGHPANVTYSVFLANAGQVYTCQNVTQLTSVLGQNLAGSIIVSNKKVAVTVNDDSVNPSGGGGCYDLMGDQIVPTDVIGKEYIVNKGFLNAGSNESVFIVGTENFTSISVDNGLSVSTTTINQGDIYQYSITEQLTFIQADKDVYVLHMSGYGCELGEALLPPLNCAGSDQVSFSRSNGFSFLLDILCPAGAEGNFLMDGDPTMIQASDFSPVPGTGGAWMGAQIPYNTTEVPVGSAPLVENTSDLFSLGIINGSVAGGCLYHYLSQFNRKVITDAGKDTTLCNGETLVNLVGSVSGGTTTGEWQVLNGSGTLNSPTNLVTTYQPTTSDYSQGTLTFVLGSTGNCEPVYDTVIVDFIQSPLVTTTGDGSYCKNNIGAIPISGTVSYAAGASWSGGSGGAFGNIGDLSTTYTPSPADLAADSVALFLTSAGSFFACPNDQDTVIVHFTDPPSVIAGPDLVVCSSENSFDLNGVVSGVTSTGVWTTSGSGAFSPSDADLLGDYLISSADTSAGSFTVYLSSTNNSNCQAVIDSFEVAIIDKPVLNIATSDSLCSNLSTIPLTGSVTAGFSTTWDVLGAGTIANPSSLNTVYSLSPLDTTSGFIDVILETTGSICPVESDTLTITFVNPPSVFAGADQSFCDNEPIQLNGAISGASPNGS</sequence>